<dbReference type="Proteomes" id="UP000221249">
    <property type="component" value="Segment"/>
</dbReference>
<evidence type="ECO:0000313" key="1">
    <source>
        <dbReference type="EMBL" id="APU92965.1"/>
    </source>
</evidence>
<dbReference type="EMBL" id="KY417925">
    <property type="protein sequence ID" value="APU92965.1"/>
    <property type="molecule type" value="Genomic_DNA"/>
</dbReference>
<name>A0A240F4T9_9CAUD</name>
<accession>A0A240F4T9</accession>
<proteinExistence type="predicted"/>
<sequence length="39" mass="4117">MNVDPTNGSVWPFDPVSCDYVSLSVDTLTGISAEIGLCL</sequence>
<protein>
    <submittedName>
        <fullName evidence="1">Uncharacterized protein</fullName>
    </submittedName>
</protein>
<organism evidence="1 2">
    <name type="scientific">Ochrobactrum phage POI1126</name>
    <dbReference type="NCBI Taxonomy" id="1932118"/>
    <lineage>
        <taxon>Viruses</taxon>
        <taxon>Duplodnaviria</taxon>
        <taxon>Heunggongvirae</taxon>
        <taxon>Uroviricota</taxon>
        <taxon>Caudoviricetes</taxon>
        <taxon>Namazuvirus</taxon>
        <taxon>Namazuvirus POI1126</taxon>
    </lineage>
</organism>
<keyword evidence="2" id="KW-1185">Reference proteome</keyword>
<evidence type="ECO:0000313" key="2">
    <source>
        <dbReference type="Proteomes" id="UP000221249"/>
    </source>
</evidence>
<reference evidence="1 2" key="1">
    <citation type="journal article" date="2017" name="Front. Microbiol.">
        <title>Prevalence, Host Range, and Comparative Genomic Analysis of Temperate Ochrobactrum Phages.</title>
        <authorList>
            <person name="Jackel C."/>
            <person name="Hertwig S."/>
            <person name="Scholz H.C."/>
            <person name="Nockler K."/>
            <person name="Reetz J."/>
            <person name="Hammerl J.A."/>
        </authorList>
    </citation>
    <scope>NUCLEOTIDE SEQUENCE [LARGE SCALE GENOMIC DNA]</scope>
</reference>
<gene>
    <name evidence="1" type="ORF">POI1126_37</name>
</gene>